<evidence type="ECO:0000313" key="1">
    <source>
        <dbReference type="EMBL" id="CQD24229.1"/>
    </source>
</evidence>
<sequence>MTEAYFEAQQQAALLSEAIDLALGIRHLTIITGDVETAADAALIEQLSVAARRGHAKARLKTCRSGNDYVTFYLEPIAGQDKPSAADDFVESLAALAEQLNPSGWRITRSPHYIA</sequence>
<gene>
    <name evidence="1" type="ORF">BN1232_06114</name>
</gene>
<reference evidence="1 2" key="1">
    <citation type="submission" date="2015-03" db="EMBL/GenBank/DDBJ databases">
        <authorList>
            <person name="Urmite Genomes"/>
        </authorList>
    </citation>
    <scope>NUCLEOTIDE SEQUENCE [LARGE SCALE GENOMIC DNA]</scope>
    <source>
        <strain evidence="1 2">CSUR P1491</strain>
    </source>
</reference>
<name>A0A0E4H5P0_MYCLN</name>
<dbReference type="RefSeq" id="WP_090609892.1">
    <property type="nucleotide sequence ID" value="NZ_CTEE01000002.1"/>
</dbReference>
<evidence type="ECO:0000313" key="2">
    <source>
        <dbReference type="Proteomes" id="UP000199251"/>
    </source>
</evidence>
<proteinExistence type="predicted"/>
<dbReference type="EMBL" id="CTEE01000002">
    <property type="protein sequence ID" value="CQD24229.1"/>
    <property type="molecule type" value="Genomic_DNA"/>
</dbReference>
<dbReference type="Proteomes" id="UP000199251">
    <property type="component" value="Unassembled WGS sequence"/>
</dbReference>
<dbReference type="AlphaFoldDB" id="A0A0E4H5P0"/>
<dbReference type="OrthoDB" id="4736277at2"/>
<dbReference type="STRING" id="141349.BN1232_06114"/>
<protein>
    <submittedName>
        <fullName evidence="1">Uncharacterized protein</fullName>
    </submittedName>
</protein>
<accession>A0A0E4H5P0</accession>
<organism evidence="1 2">
    <name type="scientific">Mycobacterium lentiflavum</name>
    <dbReference type="NCBI Taxonomy" id="141349"/>
    <lineage>
        <taxon>Bacteria</taxon>
        <taxon>Bacillati</taxon>
        <taxon>Actinomycetota</taxon>
        <taxon>Actinomycetes</taxon>
        <taxon>Mycobacteriales</taxon>
        <taxon>Mycobacteriaceae</taxon>
        <taxon>Mycobacterium</taxon>
        <taxon>Mycobacterium simiae complex</taxon>
    </lineage>
</organism>